<keyword evidence="1 4" id="KW-0489">Methyltransferase</keyword>
<evidence type="ECO:0000256" key="2">
    <source>
        <dbReference type="ARBA" id="ARBA00022679"/>
    </source>
</evidence>
<organism evidence="4 5">
    <name type="scientific">Craurococcus roseus</name>
    <dbReference type="NCBI Taxonomy" id="77585"/>
    <lineage>
        <taxon>Bacteria</taxon>
        <taxon>Pseudomonadati</taxon>
        <taxon>Pseudomonadota</taxon>
        <taxon>Alphaproteobacteria</taxon>
        <taxon>Acetobacterales</taxon>
        <taxon>Acetobacteraceae</taxon>
        <taxon>Craurococcus</taxon>
    </lineage>
</organism>
<dbReference type="Pfam" id="PF13649">
    <property type="entry name" value="Methyltransf_25"/>
    <property type="match status" value="1"/>
</dbReference>
<evidence type="ECO:0000256" key="1">
    <source>
        <dbReference type="ARBA" id="ARBA00022603"/>
    </source>
</evidence>
<dbReference type="InterPro" id="IPR041698">
    <property type="entry name" value="Methyltransf_25"/>
</dbReference>
<comment type="caution">
    <text evidence="4">The sequence shown here is derived from an EMBL/GenBank/DDBJ whole genome shotgun (WGS) entry which is preliminary data.</text>
</comment>
<dbReference type="GO" id="GO:0032259">
    <property type="term" value="P:methylation"/>
    <property type="evidence" value="ECO:0007669"/>
    <property type="project" value="UniProtKB-KW"/>
</dbReference>
<evidence type="ECO:0000313" key="5">
    <source>
        <dbReference type="Proteomes" id="UP001501588"/>
    </source>
</evidence>
<dbReference type="EMBL" id="BAAAFZ010000064">
    <property type="protein sequence ID" value="GAA0597676.1"/>
    <property type="molecule type" value="Genomic_DNA"/>
</dbReference>
<feature type="domain" description="Methyltransferase" evidence="3">
    <location>
        <begin position="57"/>
        <end position="152"/>
    </location>
</feature>
<dbReference type="Proteomes" id="UP001501588">
    <property type="component" value="Unassembled WGS sequence"/>
</dbReference>
<proteinExistence type="predicted"/>
<dbReference type="PANTHER" id="PTHR43861:SF1">
    <property type="entry name" value="TRANS-ACONITATE 2-METHYLTRANSFERASE"/>
    <property type="match status" value="1"/>
</dbReference>
<dbReference type="InterPro" id="IPR029063">
    <property type="entry name" value="SAM-dependent_MTases_sf"/>
</dbReference>
<keyword evidence="5" id="KW-1185">Reference proteome</keyword>
<dbReference type="SUPFAM" id="SSF53335">
    <property type="entry name" value="S-adenosyl-L-methionine-dependent methyltransferases"/>
    <property type="match status" value="1"/>
</dbReference>
<dbReference type="RefSeq" id="WP_343897161.1">
    <property type="nucleotide sequence ID" value="NZ_BAAAFZ010000064.1"/>
</dbReference>
<sequence length="290" mass="30102">MAEGPDGEGPNAAQIAYWNSQSCAGWLTEHERLDALFAPLTEAALAAAAPYPGERAADVGCGAGATVLALARAVGPGGGVLGLDVSERLVARARERIAEAGLDATARVELADAALRPFAAEADLLFSRFGVMFFADPVAAFANLRRALRPEGRMAFVAWRPLAENPWFRLPVEAAREHLPPSTDPPPEPCAPGPFAFDDLERVRGILAAAGWRGVEIAPHDPMMRLAPAAGAVAAARDAAAVGPLARALAGAGEEERRRAVDAVAEALRAHDGPGGVVLPGAVWLVSARP</sequence>
<dbReference type="PANTHER" id="PTHR43861">
    <property type="entry name" value="TRANS-ACONITATE 2-METHYLTRANSFERASE-RELATED"/>
    <property type="match status" value="1"/>
</dbReference>
<protein>
    <submittedName>
        <fullName evidence="4">Methyltransferase domain-containing protein</fullName>
    </submittedName>
</protein>
<evidence type="ECO:0000259" key="3">
    <source>
        <dbReference type="Pfam" id="PF13649"/>
    </source>
</evidence>
<dbReference type="CDD" id="cd02440">
    <property type="entry name" value="AdoMet_MTases"/>
    <property type="match status" value="1"/>
</dbReference>
<dbReference type="GO" id="GO:0008168">
    <property type="term" value="F:methyltransferase activity"/>
    <property type="evidence" value="ECO:0007669"/>
    <property type="project" value="UniProtKB-KW"/>
</dbReference>
<keyword evidence="2" id="KW-0808">Transferase</keyword>
<name>A0ABP3QUA8_9PROT</name>
<dbReference type="Gene3D" id="3.40.50.150">
    <property type="entry name" value="Vaccinia Virus protein VP39"/>
    <property type="match status" value="1"/>
</dbReference>
<accession>A0ABP3QUA8</accession>
<reference evidence="5" key="1">
    <citation type="journal article" date="2019" name="Int. J. Syst. Evol. Microbiol.">
        <title>The Global Catalogue of Microorganisms (GCM) 10K type strain sequencing project: providing services to taxonomists for standard genome sequencing and annotation.</title>
        <authorList>
            <consortium name="The Broad Institute Genomics Platform"/>
            <consortium name="The Broad Institute Genome Sequencing Center for Infectious Disease"/>
            <person name="Wu L."/>
            <person name="Ma J."/>
        </authorList>
    </citation>
    <scope>NUCLEOTIDE SEQUENCE [LARGE SCALE GENOMIC DNA]</scope>
    <source>
        <strain evidence="5">JCM 9933</strain>
    </source>
</reference>
<gene>
    <name evidence="4" type="ORF">GCM10009416_39900</name>
</gene>
<evidence type="ECO:0000313" key="4">
    <source>
        <dbReference type="EMBL" id="GAA0597676.1"/>
    </source>
</evidence>